<comment type="similarity">
    <text evidence="1 4">Belongs to the Nudix hydrolase family.</text>
</comment>
<evidence type="ECO:0000256" key="3">
    <source>
        <dbReference type="ARBA" id="ARBA00022801"/>
    </source>
</evidence>
<dbReference type="PROSITE" id="PS51462">
    <property type="entry name" value="NUDIX"/>
    <property type="match status" value="1"/>
</dbReference>
<dbReference type="PROSITE" id="PS00893">
    <property type="entry name" value="NUDIX_BOX"/>
    <property type="match status" value="1"/>
</dbReference>
<evidence type="ECO:0000256" key="2">
    <source>
        <dbReference type="ARBA" id="ARBA00022723"/>
    </source>
</evidence>
<protein>
    <recommendedName>
        <fullName evidence="5">Nudix hydrolase domain-containing protein</fullName>
    </recommendedName>
</protein>
<evidence type="ECO:0000256" key="4">
    <source>
        <dbReference type="RuleBase" id="RU003476"/>
    </source>
</evidence>
<keyword evidence="3 4" id="KW-0378">Hydrolase</keyword>
<dbReference type="CDD" id="cd04670">
    <property type="entry name" value="NUDIX_ASFGF2_Nudt6"/>
    <property type="match status" value="1"/>
</dbReference>
<dbReference type="InterPro" id="IPR020476">
    <property type="entry name" value="Nudix_hydrolase"/>
</dbReference>
<evidence type="ECO:0000313" key="6">
    <source>
        <dbReference type="EMBL" id="KAF3451888.1"/>
    </source>
</evidence>
<sequence>MCVSLSLNLSCKFHRYIENQVSTSTGTKVRATVTFTIRSMTVSVNSSMPGEQVAAVGVLQNHVEILAATDDEFDGVIVEMNEPMDSAVLVQDLQLQFGKKGIWIKVPIELVNLVEAAVKEGFWFHHAEPNYMMLVYWIPDSLNTLPKNATHRVCIGAFVMNEKREVLVVKEKSGIFKKMNLWKFPTGVVDEGEDIREAAVREVKEETGIEAEFKEVLAFWQSQKVFYEKSDLFFICMLQPRSFVIEKQESEIEEAMWMPFEEYGAQEKVKEMDLLKRMYEICEARVDRGYTGFSQQSVSNFTEEGRKSSLFSNSHALRRH</sequence>
<gene>
    <name evidence="6" type="ORF">FNV43_RR07984</name>
</gene>
<dbReference type="PANTHER" id="PTHR13994:SF29">
    <property type="entry name" value="NUDIX HYDROLASE 2"/>
    <property type="match status" value="1"/>
</dbReference>
<dbReference type="PRINTS" id="PR00502">
    <property type="entry name" value="NUDIXFAMILY"/>
</dbReference>
<dbReference type="InterPro" id="IPR003293">
    <property type="entry name" value="Nudix_hydrolase6-like"/>
</dbReference>
<dbReference type="Pfam" id="PF18290">
    <property type="entry name" value="Nudix_hydro"/>
    <property type="match status" value="1"/>
</dbReference>
<reference evidence="6" key="1">
    <citation type="submission" date="2020-03" db="EMBL/GenBank/DDBJ databases">
        <title>A high-quality chromosome-level genome assembly of a woody plant with both climbing and erect habits, Rhamnella rubrinervis.</title>
        <authorList>
            <person name="Lu Z."/>
            <person name="Yang Y."/>
            <person name="Zhu X."/>
            <person name="Sun Y."/>
        </authorList>
    </citation>
    <scope>NUCLEOTIDE SEQUENCE</scope>
    <source>
        <strain evidence="6">BYM</strain>
        <tissue evidence="6">Leaf</tissue>
    </source>
</reference>
<dbReference type="GO" id="GO:0051287">
    <property type="term" value="F:NAD binding"/>
    <property type="evidence" value="ECO:0007669"/>
    <property type="project" value="TreeGrafter"/>
</dbReference>
<evidence type="ECO:0000259" key="5">
    <source>
        <dbReference type="PROSITE" id="PS51462"/>
    </source>
</evidence>
<dbReference type="GO" id="GO:0046872">
    <property type="term" value="F:metal ion binding"/>
    <property type="evidence" value="ECO:0007669"/>
    <property type="project" value="UniProtKB-KW"/>
</dbReference>
<dbReference type="InterPro" id="IPR020084">
    <property type="entry name" value="NUDIX_hydrolase_CS"/>
</dbReference>
<dbReference type="InterPro" id="IPR000086">
    <property type="entry name" value="NUDIX_hydrolase_dom"/>
</dbReference>
<name>A0A8K0HHP9_9ROSA</name>
<keyword evidence="7" id="KW-1185">Reference proteome</keyword>
<dbReference type="FunFam" id="3.40.630.30:FF:000016">
    <property type="entry name" value="nudix hydrolase 2"/>
    <property type="match status" value="1"/>
</dbReference>
<dbReference type="EMBL" id="VOIH02000003">
    <property type="protein sequence ID" value="KAF3451888.1"/>
    <property type="molecule type" value="Genomic_DNA"/>
</dbReference>
<organism evidence="6 7">
    <name type="scientific">Rhamnella rubrinervis</name>
    <dbReference type="NCBI Taxonomy" id="2594499"/>
    <lineage>
        <taxon>Eukaryota</taxon>
        <taxon>Viridiplantae</taxon>
        <taxon>Streptophyta</taxon>
        <taxon>Embryophyta</taxon>
        <taxon>Tracheophyta</taxon>
        <taxon>Spermatophyta</taxon>
        <taxon>Magnoliopsida</taxon>
        <taxon>eudicotyledons</taxon>
        <taxon>Gunneridae</taxon>
        <taxon>Pentapetalae</taxon>
        <taxon>rosids</taxon>
        <taxon>fabids</taxon>
        <taxon>Rosales</taxon>
        <taxon>Rhamnaceae</taxon>
        <taxon>rhamnoid group</taxon>
        <taxon>Rhamneae</taxon>
        <taxon>Rhamnella</taxon>
    </lineage>
</organism>
<keyword evidence="2" id="KW-0479">Metal-binding</keyword>
<dbReference type="OrthoDB" id="447842at2759"/>
<dbReference type="AlphaFoldDB" id="A0A8K0HHP9"/>
<evidence type="ECO:0000256" key="1">
    <source>
        <dbReference type="ARBA" id="ARBA00005582"/>
    </source>
</evidence>
<comment type="caution">
    <text evidence="6">The sequence shown here is derived from an EMBL/GenBank/DDBJ whole genome shotgun (WGS) entry which is preliminary data.</text>
</comment>
<dbReference type="Proteomes" id="UP000796880">
    <property type="component" value="Unassembled WGS sequence"/>
</dbReference>
<accession>A0A8K0HHP9</accession>
<dbReference type="Gene3D" id="3.40.630.30">
    <property type="match status" value="1"/>
</dbReference>
<dbReference type="InterPro" id="IPR015797">
    <property type="entry name" value="NUDIX_hydrolase-like_dom_sf"/>
</dbReference>
<dbReference type="PRINTS" id="PR01356">
    <property type="entry name" value="GFGPROTEIN"/>
</dbReference>
<dbReference type="PANTHER" id="PTHR13994">
    <property type="entry name" value="NUDIX HYDROLASE RELATED"/>
    <property type="match status" value="1"/>
</dbReference>
<dbReference type="Gene3D" id="3.90.79.10">
    <property type="entry name" value="Nucleoside Triphosphate Pyrophosphohydrolase"/>
    <property type="match status" value="1"/>
</dbReference>
<dbReference type="GO" id="GO:0047631">
    <property type="term" value="F:ADP-ribose diphosphatase activity"/>
    <property type="evidence" value="ECO:0007669"/>
    <property type="project" value="TreeGrafter"/>
</dbReference>
<evidence type="ECO:0000313" key="7">
    <source>
        <dbReference type="Proteomes" id="UP000796880"/>
    </source>
</evidence>
<proteinExistence type="inferred from homology"/>
<feature type="domain" description="Nudix hydrolase" evidence="5">
    <location>
        <begin position="150"/>
        <end position="280"/>
    </location>
</feature>
<dbReference type="GO" id="GO:0035529">
    <property type="term" value="F:NADH pyrophosphatase activity"/>
    <property type="evidence" value="ECO:0007669"/>
    <property type="project" value="TreeGrafter"/>
</dbReference>
<dbReference type="Pfam" id="PF00293">
    <property type="entry name" value="NUDIX"/>
    <property type="match status" value="1"/>
</dbReference>
<dbReference type="InterPro" id="IPR040618">
    <property type="entry name" value="Pre-Nudix"/>
</dbReference>
<dbReference type="SUPFAM" id="SSF55811">
    <property type="entry name" value="Nudix"/>
    <property type="match status" value="1"/>
</dbReference>
<dbReference type="FunFam" id="3.90.79.10:FF:000015">
    <property type="entry name" value="Nudix hydrolase 8"/>
    <property type="match status" value="1"/>
</dbReference>